<evidence type="ECO:0000256" key="1">
    <source>
        <dbReference type="ARBA" id="ARBA00023015"/>
    </source>
</evidence>
<organism evidence="4 5">
    <name type="scientific">Paenibacillus solisilvae</name>
    <dbReference type="NCBI Taxonomy" id="2486751"/>
    <lineage>
        <taxon>Bacteria</taxon>
        <taxon>Bacillati</taxon>
        <taxon>Bacillota</taxon>
        <taxon>Bacilli</taxon>
        <taxon>Bacillales</taxon>
        <taxon>Paenibacillaceae</taxon>
        <taxon>Paenibacillus</taxon>
    </lineage>
</organism>
<reference evidence="5" key="1">
    <citation type="journal article" date="2019" name="Int. J. Syst. Evol. Microbiol.">
        <title>The Global Catalogue of Microorganisms (GCM) 10K type strain sequencing project: providing services to taxonomists for standard genome sequencing and annotation.</title>
        <authorList>
            <consortium name="The Broad Institute Genomics Platform"/>
            <consortium name="The Broad Institute Genome Sequencing Center for Infectious Disease"/>
            <person name="Wu L."/>
            <person name="Ma J."/>
        </authorList>
    </citation>
    <scope>NUCLEOTIDE SEQUENCE [LARGE SCALE GENOMIC DNA]</scope>
    <source>
        <strain evidence="5">CGMCC 1.3240</strain>
    </source>
</reference>
<keyword evidence="2" id="KW-0804">Transcription</keyword>
<gene>
    <name evidence="4" type="ORF">ACFPYJ_13285</name>
</gene>
<dbReference type="RefSeq" id="WP_379188632.1">
    <property type="nucleotide sequence ID" value="NZ_JBHSOW010000044.1"/>
</dbReference>
<feature type="domain" description="Tetracyclin repressor-like C-terminal" evidence="3">
    <location>
        <begin position="1"/>
        <end position="105"/>
    </location>
</feature>
<dbReference type="SUPFAM" id="SSF48498">
    <property type="entry name" value="Tetracyclin repressor-like, C-terminal domain"/>
    <property type="match status" value="1"/>
</dbReference>
<dbReference type="InterPro" id="IPR011075">
    <property type="entry name" value="TetR_C"/>
</dbReference>
<evidence type="ECO:0000256" key="2">
    <source>
        <dbReference type="ARBA" id="ARBA00023163"/>
    </source>
</evidence>
<comment type="caution">
    <text evidence="4">The sequence shown here is derived from an EMBL/GenBank/DDBJ whole genome shotgun (WGS) entry which is preliminary data.</text>
</comment>
<keyword evidence="1" id="KW-0805">Transcription regulation</keyword>
<sequence>MPDTGSALADLQILFENMLTSIGIHFGMPSPSLHKMFAGMLDSQALIMQYKENFLAPRRAANAEILRRGIQSGEIHEDVNMEILIDLISGAYFYCLLFKPNTITSGAWLQEVFQLLDKDVSKP</sequence>
<evidence type="ECO:0000313" key="4">
    <source>
        <dbReference type="EMBL" id="MFC5650077.1"/>
    </source>
</evidence>
<evidence type="ECO:0000259" key="3">
    <source>
        <dbReference type="Pfam" id="PF16859"/>
    </source>
</evidence>
<keyword evidence="5" id="KW-1185">Reference proteome</keyword>
<dbReference type="InterPro" id="IPR036271">
    <property type="entry name" value="Tet_transcr_reg_TetR-rel_C_sf"/>
</dbReference>
<accession>A0ABW0VW63</accession>
<proteinExistence type="predicted"/>
<dbReference type="Pfam" id="PF16859">
    <property type="entry name" value="TetR_C_11"/>
    <property type="match status" value="1"/>
</dbReference>
<dbReference type="EMBL" id="JBHSOW010000044">
    <property type="protein sequence ID" value="MFC5650077.1"/>
    <property type="molecule type" value="Genomic_DNA"/>
</dbReference>
<dbReference type="Gene3D" id="1.10.357.10">
    <property type="entry name" value="Tetracycline Repressor, domain 2"/>
    <property type="match status" value="1"/>
</dbReference>
<protein>
    <submittedName>
        <fullName evidence="4">TetR-like C-terminal domain-containing protein</fullName>
    </submittedName>
</protein>
<name>A0ABW0VW63_9BACL</name>
<evidence type="ECO:0000313" key="5">
    <source>
        <dbReference type="Proteomes" id="UP001596047"/>
    </source>
</evidence>
<dbReference type="Proteomes" id="UP001596047">
    <property type="component" value="Unassembled WGS sequence"/>
</dbReference>